<dbReference type="RefSeq" id="WP_071154041.1">
    <property type="nucleotide sequence ID" value="NZ_CP019401.1"/>
</dbReference>
<dbReference type="InterPro" id="IPR007344">
    <property type="entry name" value="GrpB/CoaE"/>
</dbReference>
<reference evidence="1 2" key="1">
    <citation type="submission" date="2017-01" db="EMBL/GenBank/DDBJ databases">
        <title>Planococcus faecalis genome complete sequence.</title>
        <authorList>
            <person name="Lee P.C."/>
        </authorList>
    </citation>
    <scope>NUCLEOTIDE SEQUENCE [LARGE SCALE GENOMIC DNA]</scope>
    <source>
        <strain evidence="1 2">AJ003</strain>
    </source>
</reference>
<evidence type="ECO:0000313" key="2">
    <source>
        <dbReference type="Proteomes" id="UP000189661"/>
    </source>
</evidence>
<organism evidence="1 2">
    <name type="scientific">Planococcus faecalis</name>
    <dbReference type="NCBI Taxonomy" id="1598147"/>
    <lineage>
        <taxon>Bacteria</taxon>
        <taxon>Bacillati</taxon>
        <taxon>Bacillota</taxon>
        <taxon>Bacilli</taxon>
        <taxon>Bacillales</taxon>
        <taxon>Caryophanaceae</taxon>
        <taxon>Planococcus</taxon>
    </lineage>
</organism>
<dbReference type="PANTHER" id="PTHR34822:SF1">
    <property type="entry name" value="GRPB FAMILY PROTEIN"/>
    <property type="match status" value="1"/>
</dbReference>
<dbReference type="Gene3D" id="3.30.460.10">
    <property type="entry name" value="Beta Polymerase, domain 2"/>
    <property type="match status" value="1"/>
</dbReference>
<evidence type="ECO:0008006" key="3">
    <source>
        <dbReference type="Google" id="ProtNLM"/>
    </source>
</evidence>
<proteinExistence type="predicted"/>
<protein>
    <recommendedName>
        <fullName evidence="3">GrpB family protein</fullName>
    </recommendedName>
</protein>
<dbReference type="SUPFAM" id="SSF81301">
    <property type="entry name" value="Nucleotidyltransferase"/>
    <property type="match status" value="1"/>
</dbReference>
<keyword evidence="2" id="KW-1185">Reference proteome</keyword>
<dbReference type="PANTHER" id="PTHR34822">
    <property type="entry name" value="GRPB DOMAIN PROTEIN (AFU_ORTHOLOGUE AFUA_1G01530)"/>
    <property type="match status" value="1"/>
</dbReference>
<sequence>MREVIVLPYDKQWVSLFVKEATKLKEILGEEIVSIHHFGSTSIPELQAKPVIDILAIVKEITLVDTYTNQLQGLGYEGKGENGIPGRRYFQKGGDERTHHLHIYQIGSLEIERHLAFRDYLRTHSIARKEYGELKSRLSQKFPYDIESYIQGKEQLALKIQKEALEWDSKKPTTSLKEEEWKILFKS</sequence>
<accession>A0ABN4XKE7</accession>
<dbReference type="EMBL" id="CP019401">
    <property type="protein sequence ID" value="AQU79266.1"/>
    <property type="molecule type" value="Genomic_DNA"/>
</dbReference>
<dbReference type="InterPro" id="IPR043519">
    <property type="entry name" value="NT_sf"/>
</dbReference>
<dbReference type="Pfam" id="PF04229">
    <property type="entry name" value="GrpB"/>
    <property type="match status" value="1"/>
</dbReference>
<gene>
    <name evidence="1" type="ORF">AJGP001_08310</name>
</gene>
<evidence type="ECO:0000313" key="1">
    <source>
        <dbReference type="EMBL" id="AQU79266.1"/>
    </source>
</evidence>
<name>A0ABN4XKE7_9BACL</name>
<dbReference type="Proteomes" id="UP000189661">
    <property type="component" value="Chromosome"/>
</dbReference>